<protein>
    <submittedName>
        <fullName evidence="1">Uncharacterized protein</fullName>
    </submittedName>
</protein>
<name>A0AA40KXN6_9HYME</name>
<keyword evidence="2" id="KW-1185">Reference proteome</keyword>
<proteinExistence type="predicted"/>
<evidence type="ECO:0000313" key="1">
    <source>
        <dbReference type="EMBL" id="KAK1136728.1"/>
    </source>
</evidence>
<dbReference type="EMBL" id="JAHYIQ010000001">
    <property type="protein sequence ID" value="KAK1136728.1"/>
    <property type="molecule type" value="Genomic_DNA"/>
</dbReference>
<evidence type="ECO:0000313" key="2">
    <source>
        <dbReference type="Proteomes" id="UP001177670"/>
    </source>
</evidence>
<accession>A0AA40KXN6</accession>
<dbReference type="AlphaFoldDB" id="A0AA40KXN6"/>
<gene>
    <name evidence="1" type="ORF">K0M31_001267</name>
</gene>
<dbReference type="Proteomes" id="UP001177670">
    <property type="component" value="Unassembled WGS sequence"/>
</dbReference>
<sequence>MVCSAIRKVESLKLYANVTKSESYATKGQATTSVAEGDINIKDSSFKSLNRTCSLTNASTHGLATLDPTIATHTASEAHFDATDKGSSTFTISTGTTRTNISSESNGQ</sequence>
<comment type="caution">
    <text evidence="1">The sequence shown here is derived from an EMBL/GenBank/DDBJ whole genome shotgun (WGS) entry which is preliminary data.</text>
</comment>
<reference evidence="1" key="1">
    <citation type="submission" date="2021-10" db="EMBL/GenBank/DDBJ databases">
        <title>Melipona bicolor Genome sequencing and assembly.</title>
        <authorList>
            <person name="Araujo N.S."/>
            <person name="Arias M.C."/>
        </authorList>
    </citation>
    <scope>NUCLEOTIDE SEQUENCE</scope>
    <source>
        <strain evidence="1">USP_2M_L1-L4_2017</strain>
        <tissue evidence="1">Whole body</tissue>
    </source>
</reference>
<organism evidence="1 2">
    <name type="scientific">Melipona bicolor</name>
    <dbReference type="NCBI Taxonomy" id="60889"/>
    <lineage>
        <taxon>Eukaryota</taxon>
        <taxon>Metazoa</taxon>
        <taxon>Ecdysozoa</taxon>
        <taxon>Arthropoda</taxon>
        <taxon>Hexapoda</taxon>
        <taxon>Insecta</taxon>
        <taxon>Pterygota</taxon>
        <taxon>Neoptera</taxon>
        <taxon>Endopterygota</taxon>
        <taxon>Hymenoptera</taxon>
        <taxon>Apocrita</taxon>
        <taxon>Aculeata</taxon>
        <taxon>Apoidea</taxon>
        <taxon>Anthophila</taxon>
        <taxon>Apidae</taxon>
        <taxon>Melipona</taxon>
    </lineage>
</organism>